<reference evidence="2 3" key="1">
    <citation type="journal article" date="2012" name="J. Bacteriol.">
        <title>Genome sequence of "Candidatus Nitrosopumilus salaria" BD31, an ammonia-oxidizing archaeon from the San Francisco Bay estuary.</title>
        <authorList>
            <person name="Mosier A.C."/>
            <person name="Allen E.E."/>
            <person name="Kim M."/>
            <person name="Ferriera S."/>
            <person name="Francis C.A."/>
        </authorList>
    </citation>
    <scope>NUCLEOTIDE SEQUENCE [LARGE SCALE GENOMIC DNA]</scope>
    <source>
        <strain evidence="2 3">BD31</strain>
    </source>
</reference>
<evidence type="ECO:0000256" key="1">
    <source>
        <dbReference type="SAM" id="Phobius"/>
    </source>
</evidence>
<dbReference type="EMBL" id="AEXL02000023">
    <property type="protein sequence ID" value="EIJ66840.1"/>
    <property type="molecule type" value="Genomic_DNA"/>
</dbReference>
<dbReference type="PATRIC" id="fig|859350.6.peg.172"/>
<sequence length="69" mass="7232">MNKGVIIGIIAIIIIAIGVLVVSGNSSDSIDEISLDKDVSEVSVDENIINKPKQFTVGLDESVGFTEGD</sequence>
<keyword evidence="3" id="KW-1185">Reference proteome</keyword>
<comment type="caution">
    <text evidence="2">The sequence shown here is derived from an EMBL/GenBank/DDBJ whole genome shotgun (WGS) entry which is preliminary data.</text>
</comment>
<gene>
    <name evidence="2" type="ORF">BD31_I0221</name>
</gene>
<dbReference type="Proteomes" id="UP000003423">
    <property type="component" value="Unassembled WGS sequence"/>
</dbReference>
<dbReference type="AlphaFoldDB" id="I3D547"/>
<keyword evidence="1" id="KW-0812">Transmembrane</keyword>
<feature type="transmembrane region" description="Helical" evidence="1">
    <location>
        <begin position="6"/>
        <end position="24"/>
    </location>
</feature>
<proteinExistence type="predicted"/>
<dbReference type="RefSeq" id="WP_008297257.1">
    <property type="nucleotide sequence ID" value="NZ_AEXL02000023.1"/>
</dbReference>
<dbReference type="OrthoDB" id="385464at2157"/>
<accession>I3D547</accession>
<evidence type="ECO:0000313" key="2">
    <source>
        <dbReference type="EMBL" id="EIJ66840.1"/>
    </source>
</evidence>
<protein>
    <submittedName>
        <fullName evidence="2">Uncharacterized protein</fullName>
    </submittedName>
</protein>
<organism evidence="2 3">
    <name type="scientific">Candidatus Nitrosopumilus salarius BD31</name>
    <dbReference type="NCBI Taxonomy" id="859350"/>
    <lineage>
        <taxon>Archaea</taxon>
        <taxon>Nitrososphaerota</taxon>
        <taxon>Nitrososphaeria</taxon>
        <taxon>Nitrosopumilales</taxon>
        <taxon>Nitrosopumilaceae</taxon>
        <taxon>Nitrosopumilus</taxon>
    </lineage>
</organism>
<name>I3D547_9ARCH</name>
<keyword evidence="1" id="KW-0472">Membrane</keyword>
<evidence type="ECO:0000313" key="3">
    <source>
        <dbReference type="Proteomes" id="UP000003423"/>
    </source>
</evidence>
<keyword evidence="1" id="KW-1133">Transmembrane helix</keyword>